<comment type="caution">
    <text evidence="2">The sequence shown here is derived from an EMBL/GenBank/DDBJ whole genome shotgun (WGS) entry which is preliminary data.</text>
</comment>
<reference evidence="2" key="1">
    <citation type="submission" date="2023-06" db="EMBL/GenBank/DDBJ databases">
        <title>Reference genome for the Northern bat (Eptesicus nilssonii), a most northern bat species.</title>
        <authorList>
            <person name="Laine V.N."/>
            <person name="Pulliainen A.T."/>
            <person name="Lilley T.M."/>
        </authorList>
    </citation>
    <scope>NUCLEOTIDE SEQUENCE</scope>
    <source>
        <strain evidence="2">BLF_Eptnil</strain>
        <tissue evidence="2">Kidney</tissue>
    </source>
</reference>
<feature type="compositionally biased region" description="Polar residues" evidence="1">
    <location>
        <begin position="596"/>
        <end position="611"/>
    </location>
</feature>
<feature type="compositionally biased region" description="Low complexity" evidence="1">
    <location>
        <begin position="315"/>
        <end position="324"/>
    </location>
</feature>
<proteinExistence type="predicted"/>
<dbReference type="Gene3D" id="3.30.250.20">
    <property type="entry name" value="L1 transposable element, C-terminal domain"/>
    <property type="match status" value="1"/>
</dbReference>
<evidence type="ECO:0000256" key="1">
    <source>
        <dbReference type="SAM" id="MobiDB-lite"/>
    </source>
</evidence>
<feature type="compositionally biased region" description="Low complexity" evidence="1">
    <location>
        <begin position="285"/>
        <end position="302"/>
    </location>
</feature>
<feature type="compositionally biased region" description="Low complexity" evidence="1">
    <location>
        <begin position="721"/>
        <end position="733"/>
    </location>
</feature>
<organism evidence="2 3">
    <name type="scientific">Cnephaeus nilssonii</name>
    <name type="common">Northern bat</name>
    <name type="synonym">Eptesicus nilssonii</name>
    <dbReference type="NCBI Taxonomy" id="3371016"/>
    <lineage>
        <taxon>Eukaryota</taxon>
        <taxon>Metazoa</taxon>
        <taxon>Chordata</taxon>
        <taxon>Craniata</taxon>
        <taxon>Vertebrata</taxon>
        <taxon>Euteleostomi</taxon>
        <taxon>Mammalia</taxon>
        <taxon>Eutheria</taxon>
        <taxon>Laurasiatheria</taxon>
        <taxon>Chiroptera</taxon>
        <taxon>Yangochiroptera</taxon>
        <taxon>Vespertilionidae</taxon>
        <taxon>Cnephaeus</taxon>
    </lineage>
</organism>
<dbReference type="InterPro" id="IPR042566">
    <property type="entry name" value="L1_C"/>
</dbReference>
<name>A0AA40LSA3_CNENI</name>
<feature type="compositionally biased region" description="Polar residues" evidence="1">
    <location>
        <begin position="54"/>
        <end position="74"/>
    </location>
</feature>
<feature type="compositionally biased region" description="Low complexity" evidence="1">
    <location>
        <begin position="628"/>
        <end position="639"/>
    </location>
</feature>
<feature type="region of interest" description="Disordered" evidence="1">
    <location>
        <begin position="596"/>
        <end position="691"/>
    </location>
</feature>
<sequence>MWKGSGQMSHYPSLLLKSLLAQPALLQRPYHLEGESGCDRKPSLTINREEWDTSQDPTTTHPGTSSEPTNTEQCEYTDSDELCTSSRKGQILPRERPSESLRRGGGFRKALCRSRQPASSPALAFDRGGAGRLSAGAPGLPKASGAAMTQTLSSQRHWRRELSVLLAQSATPATLSPAPCTSCWPNPLDGGQMVVMQVRLPLVWSRLDPGALLHPDPGAHGLARTQGHCFTQIQGPAASPGPGAQGSPGSRGPRPRPDPGPRAHPAPGARGLARTRGPGLTRLQGPAASPGPGAQGSPGSRGPRPRPDPGPRAHPAPGARGLARTRGPGLTRLQGPAASPGPGAQGSPGSRGPRPRPDPGPRAHPAPGARGLARTRVFRQQQFSSGHLPIGAPPTSAIGHPERNSDQEALRSAGVQRKTAVGGKLVPAATQSATPSSTTATGAFRGSIGPPAVPAVGAGGRNGGRGLPPRASLRCRQASDGSCPAVQGQPEAQASLRWRLPSRPGPPEAQITSRPQLFFSSRPRKAAKPDKIEGQIKSFTDKKKLKEFITAKPVLYEMLKGILQEEEEKEKAKCRGEDFRPAMSLAFTLAASTSLFTRDTSPLRQASNSSRRAPLTAGTPGPGPAAPGPTVAAGLTPAASGLSAKLDPGEDGEEEEEEVGEEEDDGELLLTPPAGLGGTPTADEAETTGTTGAAATVQSVLVVLQQLVLSTGSGDRGLSGGSRLPSPSGSARPCRGEAKGARPPAVGEAGVVPGARPGLSGGGGGGGGAEAPGAGWSCC</sequence>
<feature type="compositionally biased region" description="Basic and acidic residues" evidence="1">
    <location>
        <begin position="400"/>
        <end position="409"/>
    </location>
</feature>
<feature type="compositionally biased region" description="Gly residues" evidence="1">
    <location>
        <begin position="457"/>
        <end position="466"/>
    </location>
</feature>
<feature type="compositionally biased region" description="Low complexity" evidence="1">
    <location>
        <begin position="668"/>
        <end position="691"/>
    </location>
</feature>
<feature type="compositionally biased region" description="Low complexity" evidence="1">
    <location>
        <begin position="365"/>
        <end position="374"/>
    </location>
</feature>
<gene>
    <name evidence="2" type="ORF">QTO34_016569</name>
</gene>
<feature type="compositionally biased region" description="Acidic residues" evidence="1">
    <location>
        <begin position="649"/>
        <end position="667"/>
    </location>
</feature>
<accession>A0AA40LSA3</accession>
<protein>
    <submittedName>
        <fullName evidence="2">Uncharacterized protein</fullName>
    </submittedName>
</protein>
<feature type="compositionally biased region" description="Gly residues" evidence="1">
    <location>
        <begin position="759"/>
        <end position="770"/>
    </location>
</feature>
<dbReference type="Proteomes" id="UP001177744">
    <property type="component" value="Unassembled WGS sequence"/>
</dbReference>
<evidence type="ECO:0000313" key="2">
    <source>
        <dbReference type="EMBL" id="KAK1341819.1"/>
    </source>
</evidence>
<feature type="compositionally biased region" description="Basic and acidic residues" evidence="1">
    <location>
        <begin position="93"/>
        <end position="102"/>
    </location>
</feature>
<feature type="region of interest" description="Disordered" evidence="1">
    <location>
        <begin position="232"/>
        <end position="492"/>
    </location>
</feature>
<feature type="compositionally biased region" description="Low complexity" evidence="1">
    <location>
        <begin position="235"/>
        <end position="252"/>
    </location>
</feature>
<dbReference type="EMBL" id="JAULJE010000006">
    <property type="protein sequence ID" value="KAK1341819.1"/>
    <property type="molecule type" value="Genomic_DNA"/>
</dbReference>
<feature type="compositionally biased region" description="Low complexity" evidence="1">
    <location>
        <begin position="335"/>
        <end position="352"/>
    </location>
</feature>
<feature type="compositionally biased region" description="Low complexity" evidence="1">
    <location>
        <begin position="265"/>
        <end position="274"/>
    </location>
</feature>
<dbReference type="AlphaFoldDB" id="A0AA40LSA3"/>
<keyword evidence="3" id="KW-1185">Reference proteome</keyword>
<evidence type="ECO:0000313" key="3">
    <source>
        <dbReference type="Proteomes" id="UP001177744"/>
    </source>
</evidence>
<feature type="region of interest" description="Disordered" evidence="1">
    <location>
        <begin position="711"/>
        <end position="779"/>
    </location>
</feature>
<feature type="compositionally biased region" description="Low complexity" evidence="1">
    <location>
        <begin position="428"/>
        <end position="443"/>
    </location>
</feature>
<feature type="region of interest" description="Disordered" evidence="1">
    <location>
        <begin position="48"/>
        <end position="105"/>
    </location>
</feature>